<keyword evidence="7" id="KW-1185">Reference proteome</keyword>
<sequence length="277" mass="30502">MDATQMSPLMFSVDLNGSVIHTIIDPSILAQFWASLAIQVMPGSDLIGIPGPTFRILDEGGKHYIAHNFASAVGEAMVKFVIDGSGTHPDRYFLGRASFFRQENIVTCTGDLDVWVPPGYPLQDSALVPSLSAPVSANSARRSARGGAVKVPRPPNAYILYRKDHHKAVKQSNPRLSNNDISIILGRQWNEEVDEIRVHYHKMAVDIKRQVEALHPHYKYNPRKSSEIRRRNKGNNGVYNVQNMASETPQDAATSALASMPTPPLDFETASSPSSDI</sequence>
<dbReference type="InterPro" id="IPR009071">
    <property type="entry name" value="HMG_box_dom"/>
</dbReference>
<feature type="compositionally biased region" description="Polar residues" evidence="4">
    <location>
        <begin position="245"/>
        <end position="257"/>
    </location>
</feature>
<gene>
    <name evidence="6" type="ORF">SEUCBS140593_003381</name>
</gene>
<accession>A0ABP0BEC7</accession>
<dbReference type="PROSITE" id="PS50118">
    <property type="entry name" value="HMG_BOX_2"/>
    <property type="match status" value="1"/>
</dbReference>
<feature type="DNA-binding region" description="HMG box" evidence="3">
    <location>
        <begin position="151"/>
        <end position="219"/>
    </location>
</feature>
<dbReference type="PANTHER" id="PTHR10270:SF161">
    <property type="entry name" value="SEX-DETERMINING REGION Y PROTEIN"/>
    <property type="match status" value="1"/>
</dbReference>
<feature type="region of interest" description="Disordered" evidence="4">
    <location>
        <begin position="245"/>
        <end position="277"/>
    </location>
</feature>
<evidence type="ECO:0000256" key="1">
    <source>
        <dbReference type="ARBA" id="ARBA00023125"/>
    </source>
</evidence>
<evidence type="ECO:0000259" key="5">
    <source>
        <dbReference type="PROSITE" id="PS50118"/>
    </source>
</evidence>
<dbReference type="Proteomes" id="UP001642482">
    <property type="component" value="Unassembled WGS sequence"/>
</dbReference>
<keyword evidence="1 3" id="KW-0238">DNA-binding</keyword>
<reference evidence="6 7" key="1">
    <citation type="submission" date="2024-01" db="EMBL/GenBank/DDBJ databases">
        <authorList>
            <person name="Allen C."/>
            <person name="Tagirdzhanova G."/>
        </authorList>
    </citation>
    <scope>NUCLEOTIDE SEQUENCE [LARGE SCALE GENOMIC DNA]</scope>
</reference>
<dbReference type="Gene3D" id="1.10.30.10">
    <property type="entry name" value="High mobility group box domain"/>
    <property type="match status" value="1"/>
</dbReference>
<name>A0ABP0BEC7_9PEZI</name>
<keyword evidence="2" id="KW-0804">Transcription</keyword>
<dbReference type="SMART" id="SM00398">
    <property type="entry name" value="HMG"/>
    <property type="match status" value="1"/>
</dbReference>
<evidence type="ECO:0000313" key="7">
    <source>
        <dbReference type="Proteomes" id="UP001642482"/>
    </source>
</evidence>
<comment type="caution">
    <text evidence="6">The sequence shown here is derived from an EMBL/GenBank/DDBJ whole genome shotgun (WGS) entry which is preliminary data.</text>
</comment>
<dbReference type="SUPFAM" id="SSF47095">
    <property type="entry name" value="HMG-box"/>
    <property type="match status" value="1"/>
</dbReference>
<dbReference type="InterPro" id="IPR050140">
    <property type="entry name" value="SRY-related_HMG-box_TF-like"/>
</dbReference>
<evidence type="ECO:0000256" key="3">
    <source>
        <dbReference type="PROSITE-ProRule" id="PRU00267"/>
    </source>
</evidence>
<proteinExistence type="predicted"/>
<feature type="domain" description="HMG box" evidence="5">
    <location>
        <begin position="151"/>
        <end position="219"/>
    </location>
</feature>
<evidence type="ECO:0000256" key="2">
    <source>
        <dbReference type="ARBA" id="ARBA00023163"/>
    </source>
</evidence>
<evidence type="ECO:0000313" key="6">
    <source>
        <dbReference type="EMBL" id="CAK7217957.1"/>
    </source>
</evidence>
<dbReference type="CDD" id="cd01389">
    <property type="entry name" value="HMG-box_ROX1-like"/>
    <property type="match status" value="1"/>
</dbReference>
<evidence type="ECO:0000256" key="4">
    <source>
        <dbReference type="SAM" id="MobiDB-lite"/>
    </source>
</evidence>
<protein>
    <recommendedName>
        <fullName evidence="5">HMG box domain-containing protein</fullName>
    </recommendedName>
</protein>
<dbReference type="InterPro" id="IPR036910">
    <property type="entry name" value="HMG_box_dom_sf"/>
</dbReference>
<dbReference type="EMBL" id="CAWUHD010000026">
    <property type="protein sequence ID" value="CAK7217957.1"/>
    <property type="molecule type" value="Genomic_DNA"/>
</dbReference>
<dbReference type="Pfam" id="PF00505">
    <property type="entry name" value="HMG_box"/>
    <property type="match status" value="1"/>
</dbReference>
<dbReference type="PANTHER" id="PTHR10270">
    <property type="entry name" value="SOX TRANSCRIPTION FACTOR"/>
    <property type="match status" value="1"/>
</dbReference>
<organism evidence="6 7">
    <name type="scientific">Sporothrix eucalyptigena</name>
    <dbReference type="NCBI Taxonomy" id="1812306"/>
    <lineage>
        <taxon>Eukaryota</taxon>
        <taxon>Fungi</taxon>
        <taxon>Dikarya</taxon>
        <taxon>Ascomycota</taxon>
        <taxon>Pezizomycotina</taxon>
        <taxon>Sordariomycetes</taxon>
        <taxon>Sordariomycetidae</taxon>
        <taxon>Ophiostomatales</taxon>
        <taxon>Ophiostomataceae</taxon>
        <taxon>Sporothrix</taxon>
    </lineage>
</organism>
<keyword evidence="3" id="KW-0539">Nucleus</keyword>